<dbReference type="AlphaFoldDB" id="A0A5B8Z8B2"/>
<dbReference type="PANTHER" id="PTHR43479:SF8">
    <property type="entry name" value="TRANSCRIPTIONAL REGULATOR, TETR FAMILY"/>
    <property type="match status" value="1"/>
</dbReference>
<dbReference type="OrthoDB" id="9812484at2"/>
<evidence type="ECO:0000313" key="5">
    <source>
        <dbReference type="EMBL" id="QED49332.1"/>
    </source>
</evidence>
<dbReference type="SUPFAM" id="SSF46689">
    <property type="entry name" value="Homeodomain-like"/>
    <property type="match status" value="1"/>
</dbReference>
<dbReference type="PROSITE" id="PS50977">
    <property type="entry name" value="HTH_TETR_2"/>
    <property type="match status" value="1"/>
</dbReference>
<dbReference type="Gene3D" id="1.10.357.10">
    <property type="entry name" value="Tetracycline Repressor, domain 2"/>
    <property type="match status" value="1"/>
</dbReference>
<dbReference type="InterPro" id="IPR001647">
    <property type="entry name" value="HTH_TetR"/>
</dbReference>
<dbReference type="Proteomes" id="UP000321555">
    <property type="component" value="Chromosome"/>
</dbReference>
<dbReference type="SUPFAM" id="SSF48498">
    <property type="entry name" value="Tetracyclin repressor-like, C-terminal domain"/>
    <property type="match status" value="1"/>
</dbReference>
<gene>
    <name evidence="5" type="ORF">FSZ17_19845</name>
</gene>
<keyword evidence="2 3" id="KW-0238">DNA-binding</keyword>
<reference evidence="6" key="1">
    <citation type="submission" date="2019-08" db="EMBL/GenBank/DDBJ databases">
        <authorList>
            <person name="Zheng X."/>
        </authorList>
    </citation>
    <scope>NUCLEOTIDE SEQUENCE [LARGE SCALE GENOMIC DNA]</scope>
    <source>
        <strain evidence="6">FJAT-25496</strain>
    </source>
</reference>
<organism evidence="5 6">
    <name type="scientific">Cytobacillus dafuensis</name>
    <name type="common">Bacillus dafuensis</name>
    <dbReference type="NCBI Taxonomy" id="1742359"/>
    <lineage>
        <taxon>Bacteria</taxon>
        <taxon>Bacillati</taxon>
        <taxon>Bacillota</taxon>
        <taxon>Bacilli</taxon>
        <taxon>Bacillales</taxon>
        <taxon>Bacillaceae</taxon>
        <taxon>Cytobacillus</taxon>
    </lineage>
</organism>
<dbReference type="InterPro" id="IPR036271">
    <property type="entry name" value="Tet_transcr_reg_TetR-rel_C_sf"/>
</dbReference>
<dbReference type="STRING" id="1742359.GCA_001439625_03494"/>
<feature type="domain" description="HTH tetR-type" evidence="4">
    <location>
        <begin position="13"/>
        <end position="73"/>
    </location>
</feature>
<accession>A0A5B8Z8B2</accession>
<evidence type="ECO:0000313" key="6">
    <source>
        <dbReference type="Proteomes" id="UP000321555"/>
    </source>
</evidence>
<dbReference type="InterPro" id="IPR009057">
    <property type="entry name" value="Homeodomain-like_sf"/>
</dbReference>
<dbReference type="KEGG" id="bda:FSZ17_19845"/>
<keyword evidence="1" id="KW-0678">Repressor</keyword>
<protein>
    <submittedName>
        <fullName evidence="5">TetR/AcrR family transcriptional regulator</fullName>
    </submittedName>
</protein>
<dbReference type="Gene3D" id="1.10.10.60">
    <property type="entry name" value="Homeodomain-like"/>
    <property type="match status" value="1"/>
</dbReference>
<name>A0A5B8Z8B2_CYTDA</name>
<dbReference type="Pfam" id="PF00440">
    <property type="entry name" value="TetR_N"/>
    <property type="match status" value="1"/>
</dbReference>
<evidence type="ECO:0000256" key="1">
    <source>
        <dbReference type="ARBA" id="ARBA00022491"/>
    </source>
</evidence>
<dbReference type="InterPro" id="IPR050624">
    <property type="entry name" value="HTH-type_Tx_Regulator"/>
</dbReference>
<sequence>MNLRGRKKGANGQESRALLLKIAADEFAHHGFHGTKISSIVKKAQLTQPTFYLYFESKEAIYQELVDLFHEKLSFLTKKSRLEEGLDSHSLPIQIKHGLANILTFFMENQSLTRIGFFISPQSEVIKKQMAKQIEENLLSEVEKGYFNPNIDMSMVSEGLIGVIERLTLTKLFQGEKEPEALAREIVFLFLYGMNVPREC</sequence>
<evidence type="ECO:0000256" key="2">
    <source>
        <dbReference type="ARBA" id="ARBA00023125"/>
    </source>
</evidence>
<dbReference type="EMBL" id="CP042593">
    <property type="protein sequence ID" value="QED49332.1"/>
    <property type="molecule type" value="Genomic_DNA"/>
</dbReference>
<dbReference type="PANTHER" id="PTHR43479">
    <property type="entry name" value="ACREF/ENVCD OPERON REPRESSOR-RELATED"/>
    <property type="match status" value="1"/>
</dbReference>
<evidence type="ECO:0000259" key="4">
    <source>
        <dbReference type="PROSITE" id="PS50977"/>
    </source>
</evidence>
<dbReference type="GO" id="GO:0003677">
    <property type="term" value="F:DNA binding"/>
    <property type="evidence" value="ECO:0007669"/>
    <property type="project" value="UniProtKB-UniRule"/>
</dbReference>
<evidence type="ECO:0000256" key="3">
    <source>
        <dbReference type="PROSITE-ProRule" id="PRU00335"/>
    </source>
</evidence>
<proteinExistence type="predicted"/>
<feature type="DNA-binding region" description="H-T-H motif" evidence="3">
    <location>
        <begin position="36"/>
        <end position="55"/>
    </location>
</feature>
<keyword evidence="6" id="KW-1185">Reference proteome</keyword>
<dbReference type="PRINTS" id="PR00455">
    <property type="entry name" value="HTHTETR"/>
</dbReference>
<dbReference type="RefSeq" id="WP_057773583.1">
    <property type="nucleotide sequence ID" value="NZ_CP042593.1"/>
</dbReference>